<feature type="compositionally biased region" description="Pro residues" evidence="2">
    <location>
        <begin position="108"/>
        <end position="118"/>
    </location>
</feature>
<feature type="region of interest" description="Disordered" evidence="2">
    <location>
        <begin position="1006"/>
        <end position="1053"/>
    </location>
</feature>
<name>A0ABR3IQG7_9AGAR</name>
<feature type="region of interest" description="Disordered" evidence="2">
    <location>
        <begin position="670"/>
        <end position="732"/>
    </location>
</feature>
<feature type="region of interest" description="Disordered" evidence="2">
    <location>
        <begin position="1834"/>
        <end position="1962"/>
    </location>
</feature>
<feature type="compositionally biased region" description="Basic and acidic residues" evidence="2">
    <location>
        <begin position="634"/>
        <end position="652"/>
    </location>
</feature>
<feature type="compositionally biased region" description="Basic and acidic residues" evidence="2">
    <location>
        <begin position="826"/>
        <end position="836"/>
    </location>
</feature>
<evidence type="ECO:0008006" key="5">
    <source>
        <dbReference type="Google" id="ProtNLM"/>
    </source>
</evidence>
<feature type="compositionally biased region" description="Acidic residues" evidence="2">
    <location>
        <begin position="434"/>
        <end position="444"/>
    </location>
</feature>
<dbReference type="EMBL" id="JASNQZ010000017">
    <property type="protein sequence ID" value="KAL0945542.1"/>
    <property type="molecule type" value="Genomic_DNA"/>
</dbReference>
<feature type="compositionally biased region" description="Polar residues" evidence="2">
    <location>
        <begin position="300"/>
        <end position="320"/>
    </location>
</feature>
<organism evidence="3 4">
    <name type="scientific">Hohenbuehelia grisea</name>
    <dbReference type="NCBI Taxonomy" id="104357"/>
    <lineage>
        <taxon>Eukaryota</taxon>
        <taxon>Fungi</taxon>
        <taxon>Dikarya</taxon>
        <taxon>Basidiomycota</taxon>
        <taxon>Agaricomycotina</taxon>
        <taxon>Agaricomycetes</taxon>
        <taxon>Agaricomycetidae</taxon>
        <taxon>Agaricales</taxon>
        <taxon>Pleurotineae</taxon>
        <taxon>Pleurotaceae</taxon>
        <taxon>Hohenbuehelia</taxon>
    </lineage>
</organism>
<protein>
    <recommendedName>
        <fullName evidence="5">Transport protein USO1</fullName>
    </recommendedName>
</protein>
<keyword evidence="1" id="KW-0175">Coiled coil</keyword>
<feature type="compositionally biased region" description="Polar residues" evidence="2">
    <location>
        <begin position="1847"/>
        <end position="1876"/>
    </location>
</feature>
<gene>
    <name evidence="3" type="ORF">HGRIS_014704</name>
</gene>
<feature type="compositionally biased region" description="Pro residues" evidence="2">
    <location>
        <begin position="192"/>
        <end position="205"/>
    </location>
</feature>
<comment type="caution">
    <text evidence="3">The sequence shown here is derived from an EMBL/GenBank/DDBJ whole genome shotgun (WGS) entry which is preliminary data.</text>
</comment>
<dbReference type="Proteomes" id="UP001556367">
    <property type="component" value="Unassembled WGS sequence"/>
</dbReference>
<feature type="region of interest" description="Disordered" evidence="2">
    <location>
        <begin position="93"/>
        <end position="132"/>
    </location>
</feature>
<evidence type="ECO:0000256" key="1">
    <source>
        <dbReference type="SAM" id="Coils"/>
    </source>
</evidence>
<reference evidence="4" key="1">
    <citation type="submission" date="2024-06" db="EMBL/GenBank/DDBJ databases">
        <title>Multi-omics analyses provide insights into the biosynthesis of the anticancer antibiotic pleurotin in Hohenbuehelia grisea.</title>
        <authorList>
            <person name="Weaver J.A."/>
            <person name="Alberti F."/>
        </authorList>
    </citation>
    <scope>NUCLEOTIDE SEQUENCE [LARGE SCALE GENOMIC DNA]</scope>
    <source>
        <strain evidence="4">T-177</strain>
    </source>
</reference>
<feature type="compositionally biased region" description="Polar residues" evidence="2">
    <location>
        <begin position="465"/>
        <end position="480"/>
    </location>
</feature>
<feature type="region of interest" description="Disordered" evidence="2">
    <location>
        <begin position="416"/>
        <end position="488"/>
    </location>
</feature>
<feature type="compositionally biased region" description="Acidic residues" evidence="2">
    <location>
        <begin position="556"/>
        <end position="581"/>
    </location>
</feature>
<feature type="compositionally biased region" description="Pro residues" evidence="2">
    <location>
        <begin position="1934"/>
        <end position="1945"/>
    </location>
</feature>
<feature type="compositionally biased region" description="Basic and acidic residues" evidence="2">
    <location>
        <begin position="606"/>
        <end position="617"/>
    </location>
</feature>
<proteinExistence type="predicted"/>
<feature type="region of interest" description="Disordered" evidence="2">
    <location>
        <begin position="181"/>
        <end position="209"/>
    </location>
</feature>
<feature type="compositionally biased region" description="Basic and acidic residues" evidence="2">
    <location>
        <begin position="588"/>
        <end position="598"/>
    </location>
</feature>
<keyword evidence="4" id="KW-1185">Reference proteome</keyword>
<feature type="region of interest" description="Disordered" evidence="2">
    <location>
        <begin position="300"/>
        <end position="322"/>
    </location>
</feature>
<feature type="coiled-coil region" evidence="1">
    <location>
        <begin position="1666"/>
        <end position="1823"/>
    </location>
</feature>
<sequence length="1962" mass="213903">MARRQLSLSVQQPMPYDRLQGGPLFSPALATPMQPGFHPQYMNNPLQTPMQLFFNNQPPPAPGRPTHRAAQGSIAQLAAAGIHPPSGFPITPLGGHFPRHSMAMGQPPIFPGGPPPQPFQGKHRKQLSVGGPPKAVLGGPGRKHSPLPVPVTNAAAAAAVTSGPKQRKVVVNLPKESVLEENGTVTRREPWPRTPLPPTADPEPQGPLEVETSSAQLFPPDYWRTELPDVIDVFLPGRAAWDAIWQKTIEDKLERLGVEPASGSNVPHIFAPHARAASISSPADPALLMFKLNKLQQAQTSGTNSLSTSPQPQIGLSPSPHQAAPRFISNHHGYSLSLAQPLTLSIPTEQQQWPHNSSVVASNPFGPNAILGGDMPAPSLSPGLPPARSPGGYAGIAAPQGRVPVTVASLAPPPLSAVRPPSRPDFTRGFGLDIPEEEEPEEEGAEGKDLDGTRSPLQGDAMTPEDTSFVTNDSELSGDQLTAGDSDAEGDFLVSDGLRSNGASTVAQSCLHSRHVSRLSGALTLASVGGVAEDDDFDRSNESGEMEGDHVVALEEVDEWTGSEDLYLEQEHETSDDESLDEYSNPSDEERARRDRLERRLRKRTQRDLETPRRLPEFPRPPENTVAIPLRRGQHPDDHDIISNPSEEEHIRETASAPLEYLSVAPEYHHPAYTSDSRSSRPLPGLPHSRSTSITHLSHHDPAQAHSRATSDQAAQPGYHNQHSSLGSRSNSLNPFAKPFVFGAPKTSGSWASQSVASPPPMPIPVPTGHVRLSSFGKPLNAAAQEFTPGGFAFDFRPPPGVPQMVFPDPEPQTHPELSAQIAAQGREKRQRRESLDSPIEEGDSMSSFKFPRSAAPQDNDIQRSSTPKNEQPHQARGNSLLNPAAQPFRLSSMYAGAAPAEPEDALHDDSTARADSGPVDEEEVSMPPSVSKPKRAPIPLDFKHSNTTVPAGLFKALVNQGEERTRRSVRSRLGSREVLDTSRRASLESIDVPTISRKMSRSLLNGDATKENYPPADRRADADLYGPPTSSNIPNSRHRHSPLHSAGESMLSGVSVSQTGRIDLQHLEQRLENVLEDRFDAFSRDIQDMLGAAHTNGHAVKVDASTEEKVDEVISLFRAQLKESTLRSLENSRVDARGDVDIDFLQEFIQQSQAKLFTSLKRELEGLNLQLRGSADQASSLAPQDYVTGSEVKQMMENFSSLTVGAVVEAIQEQSVRLETVERGTPARDRDILVEQLVNALMPLVNTVRAERVDYDHLTEQLAQAVKPHISQLIDLTSDKRETAGLIMERLVPLLPSNASLDTDSITLQLVTEIRRAIAPIDAFEIKEQVADLVVERLDARLAVRDKGFSAETLSSKVTESVSQILDPLQDTLSILARVEEGQKVVNAEQAGLSAASNAVLAQLDLLSTQLSSAVDEIKVDDSSKAPPVIDTTIFNDTTALMKSSLDALVDGQGNLYHSTSEILSKQQEVMDHLSAISKSINESSSILQASMLDAKSASADSREIDELRKTNSDLQVQLAKARGSHGQVRVEKDLIGEKLLEVESDRDSLRSRLKEAQDAIAHKATEAISFESRNKELEVALAQALARLQASDVASQAYQGQIVQLEKANRELASEKQNLKSKVDSLEIQSAFANRDKDAAVQALSALQKQHDLLSSQQEHWDTLQSATTQIATLTALMDKAGNEELAELKRTRDRSRVLEGENTALQKRLKDQEAKATNSDKAAAQIKQSLAQTQQRSLEWEKRAKEYEGQLELTKTKLDQAEQTHAQLDADYTLAKMQLEERDADDRLVKDRENKLNDHNAHLEAKVLKLEAELEVARTRSQPTVAGLRKMANTLHAPPRPDSRTSTAYGDVSRSVTPNPRIASYTTTTSVRSDTPEDQDEKGVQDSMHAPPSNYQPAQFYMPPGYPPAYHAPVPSRYPMQHRAPKGRPVPTYPPRNIPSPTPSTVSQAPTLGADGWYE</sequence>
<accession>A0ABR3IQG7</accession>
<evidence type="ECO:0000256" key="2">
    <source>
        <dbReference type="SAM" id="MobiDB-lite"/>
    </source>
</evidence>
<feature type="region of interest" description="Disordered" evidence="2">
    <location>
        <begin position="795"/>
        <end position="881"/>
    </location>
</feature>
<evidence type="ECO:0000313" key="3">
    <source>
        <dbReference type="EMBL" id="KAL0945542.1"/>
    </source>
</evidence>
<feature type="region of interest" description="Disordered" evidence="2">
    <location>
        <begin position="556"/>
        <end position="652"/>
    </location>
</feature>
<feature type="compositionally biased region" description="Polar residues" evidence="2">
    <location>
        <begin position="707"/>
        <end position="732"/>
    </location>
</feature>
<feature type="region of interest" description="Disordered" evidence="2">
    <location>
        <begin position="900"/>
        <end position="939"/>
    </location>
</feature>
<evidence type="ECO:0000313" key="4">
    <source>
        <dbReference type="Proteomes" id="UP001556367"/>
    </source>
</evidence>
<feature type="coiled-coil region" evidence="1">
    <location>
        <begin position="1506"/>
        <end position="1568"/>
    </location>
</feature>
<feature type="coiled-coil region" evidence="1">
    <location>
        <begin position="1597"/>
        <end position="1638"/>
    </location>
</feature>